<organism evidence="1 2">
    <name type="scientific">Kosakonia arachidis</name>
    <dbReference type="NCBI Taxonomy" id="551989"/>
    <lineage>
        <taxon>Bacteria</taxon>
        <taxon>Pseudomonadati</taxon>
        <taxon>Pseudomonadota</taxon>
        <taxon>Gammaproteobacteria</taxon>
        <taxon>Enterobacterales</taxon>
        <taxon>Enterobacteriaceae</taxon>
        <taxon>Kosakonia</taxon>
    </lineage>
</organism>
<keyword evidence="1" id="KW-0969">Cilium</keyword>
<dbReference type="Proteomes" id="UP000199187">
    <property type="component" value="Unassembled WGS sequence"/>
</dbReference>
<dbReference type="RefSeq" id="WP_244316605.1">
    <property type="nucleotide sequence ID" value="NZ_CP045300.1"/>
</dbReference>
<gene>
    <name evidence="1" type="ORF">SAMN05192562_11224</name>
</gene>
<keyword evidence="1" id="KW-0966">Cell projection</keyword>
<keyword evidence="1" id="KW-0282">Flagellum</keyword>
<dbReference type="EMBL" id="FPAU01000012">
    <property type="protein sequence ID" value="SFU20173.1"/>
    <property type="molecule type" value="Genomic_DNA"/>
</dbReference>
<keyword evidence="2" id="KW-1185">Reference proteome</keyword>
<protein>
    <submittedName>
        <fullName evidence="1">Flagellar protein FlhE</fullName>
    </submittedName>
</protein>
<accession>A0A1I7E8M7</accession>
<dbReference type="AlphaFoldDB" id="A0A1I7E8M7"/>
<dbReference type="Pfam" id="PF06366">
    <property type="entry name" value="FlhE"/>
    <property type="match status" value="1"/>
</dbReference>
<evidence type="ECO:0000313" key="1">
    <source>
        <dbReference type="EMBL" id="SFU20173.1"/>
    </source>
</evidence>
<evidence type="ECO:0000313" key="2">
    <source>
        <dbReference type="Proteomes" id="UP000199187"/>
    </source>
</evidence>
<dbReference type="InterPro" id="IPR009420">
    <property type="entry name" value="FlhE"/>
</dbReference>
<reference evidence="2" key="1">
    <citation type="submission" date="2016-10" db="EMBL/GenBank/DDBJ databases">
        <authorList>
            <person name="Varghese N."/>
            <person name="Submissions S."/>
        </authorList>
    </citation>
    <scope>NUCLEOTIDE SEQUENCE [LARGE SCALE GENOMIC DNA]</scope>
    <source>
        <strain evidence="2">Ah-143</strain>
    </source>
</reference>
<name>A0A1I7E8M7_9ENTR</name>
<sequence length="134" mass="14321">MKYLPLTLWFVILPVAATGGSWTGKSVGGSVSVGQQILTSRPLQAQGPLSRAATITSVVWRIELLSPPPTGLQIKLCAPSFCIPLRDLTGTQQVSVPLSAGNTFRFLYSVNSRGPLMPALQVVSNQLTVNYRAP</sequence>
<proteinExistence type="predicted"/>